<feature type="domain" description="Mastermind-like 1/3 transactivation" evidence="2">
    <location>
        <begin position="304"/>
        <end position="614"/>
    </location>
</feature>
<accession>A0A452SAW3</accession>
<proteinExistence type="predicted"/>
<dbReference type="PANTHER" id="PTHR15692:SF8">
    <property type="entry name" value="MASTERMIND-LIKE PROTEIN 3"/>
    <property type="match status" value="1"/>
</dbReference>
<reference evidence="3" key="2">
    <citation type="submission" date="2025-08" db="UniProtKB">
        <authorList>
            <consortium name="Ensembl"/>
        </authorList>
    </citation>
    <scope>IDENTIFICATION</scope>
</reference>
<dbReference type="AlphaFoldDB" id="A0A452SAW3"/>
<evidence type="ECO:0000313" key="4">
    <source>
        <dbReference type="Proteomes" id="UP000291022"/>
    </source>
</evidence>
<feature type="compositionally biased region" description="Polar residues" evidence="1">
    <location>
        <begin position="542"/>
        <end position="574"/>
    </location>
</feature>
<protein>
    <recommendedName>
        <fullName evidence="2">Mastermind-like 1/3 transactivation domain-containing protein</fullName>
    </recommendedName>
</protein>
<dbReference type="GO" id="GO:0007221">
    <property type="term" value="P:positive regulation of transcription of Notch receptor target"/>
    <property type="evidence" value="ECO:0007669"/>
    <property type="project" value="InterPro"/>
</dbReference>
<evidence type="ECO:0000256" key="1">
    <source>
        <dbReference type="SAM" id="MobiDB-lite"/>
    </source>
</evidence>
<dbReference type="GeneTree" id="ENSGT00950000183201"/>
<dbReference type="GO" id="GO:0003713">
    <property type="term" value="F:transcription coactivator activity"/>
    <property type="evidence" value="ECO:0007669"/>
    <property type="project" value="InterPro"/>
</dbReference>
<dbReference type="STRING" id="9643.ENSUAMP00000029419"/>
<keyword evidence="4" id="KW-1185">Reference proteome</keyword>
<dbReference type="InterPro" id="IPR046369">
    <property type="entry name" value="MAML1-3"/>
</dbReference>
<dbReference type="PANTHER" id="PTHR15692">
    <property type="entry name" value="MASTERMIND-LIKE"/>
    <property type="match status" value="1"/>
</dbReference>
<evidence type="ECO:0000259" key="2">
    <source>
        <dbReference type="Pfam" id="PF20801"/>
    </source>
</evidence>
<dbReference type="Ensembl" id="ENSUAMT00000032831.1">
    <property type="protein sequence ID" value="ENSUAMP00000029419.1"/>
    <property type="gene ID" value="ENSUAMG00000022664.1"/>
</dbReference>
<dbReference type="Proteomes" id="UP000291022">
    <property type="component" value="Unassembled WGS sequence"/>
</dbReference>
<feature type="compositionally biased region" description="Low complexity" evidence="1">
    <location>
        <begin position="1"/>
        <end position="34"/>
    </location>
</feature>
<feature type="region of interest" description="Disordered" evidence="1">
    <location>
        <begin position="534"/>
        <end position="587"/>
    </location>
</feature>
<dbReference type="GO" id="GO:0005654">
    <property type="term" value="C:nucleoplasm"/>
    <property type="evidence" value="ECO:0007669"/>
    <property type="project" value="TreeGrafter"/>
</dbReference>
<organism evidence="3 4">
    <name type="scientific">Ursus americanus</name>
    <name type="common">American black bear</name>
    <name type="synonym">Euarctos americanus</name>
    <dbReference type="NCBI Taxonomy" id="9643"/>
    <lineage>
        <taxon>Eukaryota</taxon>
        <taxon>Metazoa</taxon>
        <taxon>Chordata</taxon>
        <taxon>Craniata</taxon>
        <taxon>Vertebrata</taxon>
        <taxon>Euteleostomi</taxon>
        <taxon>Mammalia</taxon>
        <taxon>Eutheria</taxon>
        <taxon>Laurasiatheria</taxon>
        <taxon>Carnivora</taxon>
        <taxon>Caniformia</taxon>
        <taxon>Ursidae</taxon>
        <taxon>Ursus</taxon>
    </lineage>
</organism>
<reference evidence="3" key="3">
    <citation type="submission" date="2025-09" db="UniProtKB">
        <authorList>
            <consortium name="Ensembl"/>
        </authorList>
    </citation>
    <scope>IDENTIFICATION</scope>
</reference>
<evidence type="ECO:0000313" key="3">
    <source>
        <dbReference type="Ensembl" id="ENSUAMP00000029419.1"/>
    </source>
</evidence>
<name>A0A452SAW3_URSAM</name>
<dbReference type="InterPro" id="IPR048455">
    <property type="entry name" value="MAML1_3_TAD2"/>
</dbReference>
<sequence length="616" mass="66359">MQLKQMAAQQQQRAKLMQQKQQQQHANQTSSWSPLGPPSSPYGAAFAAEKPNSPMMYPQAFNNQNPIVPPMANNLQKTTMNNYLPQNHMNMINQQPNNLGTNSLNKQHNILTYGNTKPLTHFNADLSQRMTPPMANPNKNALLPYIQQQQQQPPPPAHLSEEQKRMLLMKQKGVMTQPLAYAALPSHGQEQHPVGLPRTTGPMQSSVAPGSGGMVSAASGAGPGFLGSQPQAAIMKQMLMDQRAQLMEQQKQQFLREQRQQQQQQHLVLEKTAFLKTATIFHCLSPCHLPALLVSQAALQSIRTSRLMAQNAGMMGMGPSQNPGTMATAAAQSEMGLAPYSNTPTSQPGMYNMSTGMTQMLQHPNQSGMSITHNQAQGPRQPTSGQGVGMVSGFGQSMLVNSAITQQHQPMKGPVSQALPRPQGPPRLQGIMGTVQQGTQSWPQRSLQGMPGRTSGELGSFNNGTGFPLQAGQPRLTKQHFPQGLSQVVDANTGAVRTLNPAAMGRQMMPPLPGQQGSGQARPMVMSGLSQGVPGMPAFSQPPAQQQMPSGSFAPSSQSQAYERNPPQDMSYNYSGEAAGASFPGLSDSADLVDSIIKAGPGDEWMQELDELFGNP</sequence>
<feature type="region of interest" description="Disordered" evidence="1">
    <location>
        <begin position="1"/>
        <end position="50"/>
    </location>
</feature>
<reference evidence="4" key="1">
    <citation type="submission" date="2016-06" db="EMBL/GenBank/DDBJ databases">
        <title>De novo assembly and RNA-Seq shows season-dependent expression and editing in black bear kidneys.</title>
        <authorList>
            <person name="Korstanje R."/>
            <person name="Srivastava A."/>
            <person name="Sarsani V.K."/>
            <person name="Sheehan S.M."/>
            <person name="Seger R.L."/>
            <person name="Barter M.E."/>
            <person name="Lindqvist C."/>
            <person name="Brody L.C."/>
            <person name="Mullikin J.C."/>
        </authorList>
    </citation>
    <scope>NUCLEOTIDE SEQUENCE [LARGE SCALE GENOMIC DNA]</scope>
</reference>
<feature type="domain" description="Mastermind-like 1/3 transactivation" evidence="2">
    <location>
        <begin position="2"/>
        <end position="271"/>
    </location>
</feature>
<dbReference type="OMA" id="TESWMEE"/>
<dbReference type="Pfam" id="PF20801">
    <property type="entry name" value="MAML1_3_TAD2"/>
    <property type="match status" value="2"/>
</dbReference>